<evidence type="ECO:0000256" key="1">
    <source>
        <dbReference type="ARBA" id="ARBA00006432"/>
    </source>
</evidence>
<dbReference type="GO" id="GO:0006631">
    <property type="term" value="P:fatty acid metabolic process"/>
    <property type="evidence" value="ECO:0007669"/>
    <property type="project" value="TreeGrafter"/>
</dbReference>
<dbReference type="RefSeq" id="WP_027947066.1">
    <property type="nucleotide sequence ID" value="NZ_BSTI01000018.1"/>
</dbReference>
<proteinExistence type="inferred from homology"/>
<evidence type="ECO:0000313" key="7">
    <source>
        <dbReference type="Proteomes" id="UP001165136"/>
    </source>
</evidence>
<comment type="caution">
    <text evidence="6">The sequence shown here is derived from an EMBL/GenBank/DDBJ whole genome shotgun (WGS) entry which is preliminary data.</text>
</comment>
<feature type="domain" description="AMP-binding enzyme C-terminal" evidence="5">
    <location>
        <begin position="417"/>
        <end position="495"/>
    </location>
</feature>
<dbReference type="Gene3D" id="3.30.300.30">
    <property type="match status" value="1"/>
</dbReference>
<dbReference type="Gene3D" id="3.40.50.12780">
    <property type="entry name" value="N-terminal domain of ligase-like"/>
    <property type="match status" value="1"/>
</dbReference>
<evidence type="ECO:0000313" key="6">
    <source>
        <dbReference type="EMBL" id="GLY69789.1"/>
    </source>
</evidence>
<dbReference type="InterPro" id="IPR045851">
    <property type="entry name" value="AMP-bd_C_sf"/>
</dbReference>
<feature type="domain" description="AMP-dependent synthetase/ligase" evidence="4">
    <location>
        <begin position="5"/>
        <end position="358"/>
    </location>
</feature>
<dbReference type="AlphaFoldDB" id="A0A9W6VJQ8"/>
<evidence type="ECO:0000259" key="5">
    <source>
        <dbReference type="Pfam" id="PF13193"/>
    </source>
</evidence>
<protein>
    <submittedName>
        <fullName evidence="6">Acyl-CoA ligase</fullName>
    </submittedName>
</protein>
<dbReference type="EMBL" id="BSTI01000018">
    <property type="protein sequence ID" value="GLY69789.1"/>
    <property type="molecule type" value="Genomic_DNA"/>
</dbReference>
<dbReference type="PANTHER" id="PTHR43201:SF5">
    <property type="entry name" value="MEDIUM-CHAIN ACYL-COA LIGASE ACSF2, MITOCHONDRIAL"/>
    <property type="match status" value="1"/>
</dbReference>
<keyword evidence="7" id="KW-1185">Reference proteome</keyword>
<dbReference type="SUPFAM" id="SSF56801">
    <property type="entry name" value="Acetyl-CoA synthetase-like"/>
    <property type="match status" value="1"/>
</dbReference>
<evidence type="ECO:0000256" key="2">
    <source>
        <dbReference type="ARBA" id="ARBA00022598"/>
    </source>
</evidence>
<dbReference type="GO" id="GO:0031956">
    <property type="term" value="F:medium-chain fatty acid-CoA ligase activity"/>
    <property type="evidence" value="ECO:0007669"/>
    <property type="project" value="TreeGrafter"/>
</dbReference>
<dbReference type="Proteomes" id="UP001165136">
    <property type="component" value="Unassembled WGS sequence"/>
</dbReference>
<dbReference type="InterPro" id="IPR025110">
    <property type="entry name" value="AMP-bd_C"/>
</dbReference>
<dbReference type="InterPro" id="IPR020845">
    <property type="entry name" value="AMP-binding_CS"/>
</dbReference>
<dbReference type="PROSITE" id="PS00455">
    <property type="entry name" value="AMP_BINDING"/>
    <property type="match status" value="1"/>
</dbReference>
<accession>A0A9W6VJQ8</accession>
<dbReference type="Pfam" id="PF00501">
    <property type="entry name" value="AMP-binding"/>
    <property type="match status" value="1"/>
</dbReference>
<evidence type="ECO:0000256" key="3">
    <source>
        <dbReference type="SAM" id="MobiDB-lite"/>
    </source>
</evidence>
<evidence type="ECO:0000259" key="4">
    <source>
        <dbReference type="Pfam" id="PF00501"/>
    </source>
</evidence>
<comment type="similarity">
    <text evidence="1">Belongs to the ATP-dependent AMP-binding enzyme family.</text>
</comment>
<dbReference type="Pfam" id="PF13193">
    <property type="entry name" value="AMP-binding_C"/>
    <property type="match status" value="1"/>
</dbReference>
<dbReference type="InterPro" id="IPR000873">
    <property type="entry name" value="AMP-dep_synth/lig_dom"/>
</dbReference>
<reference evidence="6" key="1">
    <citation type="submission" date="2023-03" db="EMBL/GenBank/DDBJ databases">
        <title>Amycolatopsis taiwanensis NBRC 103393.</title>
        <authorList>
            <person name="Ichikawa N."/>
            <person name="Sato H."/>
            <person name="Tonouchi N."/>
        </authorList>
    </citation>
    <scope>NUCLEOTIDE SEQUENCE</scope>
    <source>
        <strain evidence="6">NBRC 103393</strain>
    </source>
</reference>
<dbReference type="PANTHER" id="PTHR43201">
    <property type="entry name" value="ACYL-COA SYNTHETASE"/>
    <property type="match status" value="1"/>
</dbReference>
<feature type="region of interest" description="Disordered" evidence="3">
    <location>
        <begin position="140"/>
        <end position="171"/>
    </location>
</feature>
<dbReference type="InterPro" id="IPR042099">
    <property type="entry name" value="ANL_N_sf"/>
</dbReference>
<keyword evidence="2 6" id="KW-0436">Ligase</keyword>
<organism evidence="6 7">
    <name type="scientific">Amycolatopsis taiwanensis</name>
    <dbReference type="NCBI Taxonomy" id="342230"/>
    <lineage>
        <taxon>Bacteria</taxon>
        <taxon>Bacillati</taxon>
        <taxon>Actinomycetota</taxon>
        <taxon>Actinomycetes</taxon>
        <taxon>Pseudonocardiales</taxon>
        <taxon>Pseudonocardiaceae</taxon>
        <taxon>Amycolatopsis</taxon>
    </lineage>
</organism>
<gene>
    <name evidence="6" type="ORF">Atai01_64080</name>
</gene>
<name>A0A9W6VJQ8_9PSEU</name>
<sequence>MTGFWNIAAEQPGRTAVIDPDGTEVAYRQLADKADAYARGLQELGLEVGDAVVVLQPNGAELLAAFFAAIQSGLYVVMVNWHLVGPEVAHILSDSGAKAFLAHERFADVAIAAADEAGLPPSARFAAGHVEGFRPVAELGAGGHGRPKRRTAGSPMLYTSGTTGRPKGVRRPLTGADPDEVPAASTGFFGIFGLKAFDDHVHLCGSPLYHTAVLNFAVISIQLGHPVVLMDRWDPEEMLRLIERHRVTHSHMVPTQFRRLLALPEEVRNSYDVSSLRNMIHGAAPCPPEVKRRMLDWWGPVVTDYYAATEGGGTVISGEEWLRKPGSVGRAWPGSVIKILDEDGRELPPGQPGVVYLKMGDSKFEYHRDKAKTERARVGDLFTMGDIGHLDEDGYLFLHDRKNDMIISGGVNIYPAEIENELVMHPKVADVAVFGVPHDDWGEEIKAVVQPADGVVPGDELTRELLGYAREKLAKFKLPRSIDYLDELPRDPNGKLYKRKLRDPYWKGRERAI</sequence>